<feature type="region of interest" description="Disordered" evidence="1">
    <location>
        <begin position="1"/>
        <end position="60"/>
    </location>
</feature>
<dbReference type="RefSeq" id="WP_225978352.1">
    <property type="nucleotide sequence ID" value="NZ_BJFL01000010.1"/>
</dbReference>
<feature type="compositionally biased region" description="Acidic residues" evidence="1">
    <location>
        <begin position="47"/>
        <end position="58"/>
    </location>
</feature>
<evidence type="ECO:0000313" key="2">
    <source>
        <dbReference type="EMBL" id="GDY30955.1"/>
    </source>
</evidence>
<evidence type="ECO:0000313" key="3">
    <source>
        <dbReference type="Proteomes" id="UP000298860"/>
    </source>
</evidence>
<gene>
    <name evidence="2" type="ORF">GTS_25880</name>
</gene>
<keyword evidence="3" id="KW-1185">Reference proteome</keyword>
<protein>
    <submittedName>
        <fullName evidence="2">Uncharacterized protein</fullName>
    </submittedName>
</protein>
<organism evidence="2 3">
    <name type="scientific">Gandjariella thermophila</name>
    <dbReference type="NCBI Taxonomy" id="1931992"/>
    <lineage>
        <taxon>Bacteria</taxon>
        <taxon>Bacillati</taxon>
        <taxon>Actinomycetota</taxon>
        <taxon>Actinomycetes</taxon>
        <taxon>Pseudonocardiales</taxon>
        <taxon>Pseudonocardiaceae</taxon>
        <taxon>Gandjariella</taxon>
    </lineage>
</organism>
<name>A0A4D4J2U5_9PSEU</name>
<proteinExistence type="predicted"/>
<dbReference type="EMBL" id="BJFL01000010">
    <property type="protein sequence ID" value="GDY30955.1"/>
    <property type="molecule type" value="Genomic_DNA"/>
</dbReference>
<reference evidence="3" key="1">
    <citation type="submission" date="2019-04" db="EMBL/GenBank/DDBJ databases">
        <title>Draft genome sequence of Pseudonocardiaceae bacterium SL3-2-4.</title>
        <authorList>
            <person name="Ningsih F."/>
            <person name="Yokota A."/>
            <person name="Sakai Y."/>
            <person name="Nanatani K."/>
            <person name="Yabe S."/>
            <person name="Oetari A."/>
            <person name="Sjamsuridzal W."/>
        </authorList>
    </citation>
    <scope>NUCLEOTIDE SEQUENCE [LARGE SCALE GENOMIC DNA]</scope>
    <source>
        <strain evidence="3">SL3-2-4</strain>
    </source>
</reference>
<dbReference type="AlphaFoldDB" id="A0A4D4J2U5"/>
<sequence length="119" mass="12055">MTNEGCPGEFPRDDRPDEAADTFDEAFGGRGRGGAERPGDHFPGGEFADDDGGGDVDEGFAPGVVRGTVHTVCHLCGGMGEIADPVLAVRGGAPFTVNPGRPCPACAGEGHLPGLQPPV</sequence>
<accession>A0A4D4J2U5</accession>
<comment type="caution">
    <text evidence="2">The sequence shown here is derived from an EMBL/GenBank/DDBJ whole genome shotgun (WGS) entry which is preliminary data.</text>
</comment>
<evidence type="ECO:0000256" key="1">
    <source>
        <dbReference type="SAM" id="MobiDB-lite"/>
    </source>
</evidence>
<dbReference type="Proteomes" id="UP000298860">
    <property type="component" value="Unassembled WGS sequence"/>
</dbReference>